<dbReference type="AlphaFoldDB" id="A0AAV7X677"/>
<reference evidence="2" key="1">
    <citation type="submission" date="2022-12" db="EMBL/GenBank/DDBJ databases">
        <title>Chromosome-level genome assembly of the bean flower thrips Megalurothrips usitatus.</title>
        <authorList>
            <person name="Ma L."/>
            <person name="Liu Q."/>
            <person name="Li H."/>
            <person name="Cai W."/>
        </authorList>
    </citation>
    <scope>NUCLEOTIDE SEQUENCE</scope>
    <source>
        <strain evidence="2">Cailab_2022a</strain>
    </source>
</reference>
<dbReference type="EMBL" id="JAPTSV010000013">
    <property type="protein sequence ID" value="KAJ1521395.1"/>
    <property type="molecule type" value="Genomic_DNA"/>
</dbReference>
<evidence type="ECO:0000256" key="1">
    <source>
        <dbReference type="SAM" id="Phobius"/>
    </source>
</evidence>
<evidence type="ECO:0008006" key="4">
    <source>
        <dbReference type="Google" id="ProtNLM"/>
    </source>
</evidence>
<sequence length="154" mass="16674">MCVCVCVSAVFERDVSRRVRVAAKVPKGRECKKQEDCAGTPSTTCRLSEADGKKRCVCPDGQAPINSKCAVVLLAPGKPCRDTSECVLNAECTTANDTRRRECSCKDGFDYQPDIDDACNGCGRVAVWPCVVTLFLTILVMAVAEPRPHSVRST</sequence>
<accession>A0AAV7X677</accession>
<proteinExistence type="predicted"/>
<evidence type="ECO:0000313" key="2">
    <source>
        <dbReference type="EMBL" id="KAJ1521395.1"/>
    </source>
</evidence>
<dbReference type="Proteomes" id="UP001075354">
    <property type="component" value="Chromosome 13"/>
</dbReference>
<feature type="transmembrane region" description="Helical" evidence="1">
    <location>
        <begin position="125"/>
        <end position="144"/>
    </location>
</feature>
<protein>
    <recommendedName>
        <fullName evidence="4">EGF-like domain-containing protein</fullName>
    </recommendedName>
</protein>
<evidence type="ECO:0000313" key="3">
    <source>
        <dbReference type="Proteomes" id="UP001075354"/>
    </source>
</evidence>
<gene>
    <name evidence="2" type="ORF">ONE63_003070</name>
</gene>
<name>A0AAV7X677_9NEOP</name>
<keyword evidence="1" id="KW-0472">Membrane</keyword>
<keyword evidence="1" id="KW-1133">Transmembrane helix</keyword>
<keyword evidence="3" id="KW-1185">Reference proteome</keyword>
<keyword evidence="1" id="KW-0812">Transmembrane</keyword>
<organism evidence="2 3">
    <name type="scientific">Megalurothrips usitatus</name>
    <name type="common">bean blossom thrips</name>
    <dbReference type="NCBI Taxonomy" id="439358"/>
    <lineage>
        <taxon>Eukaryota</taxon>
        <taxon>Metazoa</taxon>
        <taxon>Ecdysozoa</taxon>
        <taxon>Arthropoda</taxon>
        <taxon>Hexapoda</taxon>
        <taxon>Insecta</taxon>
        <taxon>Pterygota</taxon>
        <taxon>Neoptera</taxon>
        <taxon>Paraneoptera</taxon>
        <taxon>Thysanoptera</taxon>
        <taxon>Terebrantia</taxon>
        <taxon>Thripoidea</taxon>
        <taxon>Thripidae</taxon>
        <taxon>Megalurothrips</taxon>
    </lineage>
</organism>
<comment type="caution">
    <text evidence="2">The sequence shown here is derived from an EMBL/GenBank/DDBJ whole genome shotgun (WGS) entry which is preliminary data.</text>
</comment>